<dbReference type="EMBL" id="RBIL01000002">
    <property type="protein sequence ID" value="RKQ87420.1"/>
    <property type="molecule type" value="Genomic_DNA"/>
</dbReference>
<proteinExistence type="predicted"/>
<dbReference type="InterPro" id="IPR036849">
    <property type="entry name" value="Enolase-like_C_sf"/>
</dbReference>
<evidence type="ECO:0000313" key="2">
    <source>
        <dbReference type="EMBL" id="RKQ87420.1"/>
    </source>
</evidence>
<reference evidence="2 3" key="1">
    <citation type="submission" date="2018-10" db="EMBL/GenBank/DDBJ databases">
        <title>Genomic Encyclopedia of Archaeal and Bacterial Type Strains, Phase II (KMG-II): from individual species to whole genera.</title>
        <authorList>
            <person name="Goeker M."/>
        </authorList>
    </citation>
    <scope>NUCLEOTIDE SEQUENCE [LARGE SCALE GENOMIC DNA]</scope>
    <source>
        <strain evidence="2 3">DSM 14954</strain>
    </source>
</reference>
<gene>
    <name evidence="2" type="ORF">C8N24_5441</name>
</gene>
<dbReference type="Proteomes" id="UP000278962">
    <property type="component" value="Unassembled WGS sequence"/>
</dbReference>
<dbReference type="RefSeq" id="WP_121255961.1">
    <property type="nucleotide sequence ID" value="NZ_RBIL01000002.1"/>
</dbReference>
<dbReference type="OrthoDB" id="9774531at2"/>
<evidence type="ECO:0000313" key="3">
    <source>
        <dbReference type="Proteomes" id="UP000278962"/>
    </source>
</evidence>
<accession>A0A660L777</accession>
<feature type="region of interest" description="Disordered" evidence="1">
    <location>
        <begin position="320"/>
        <end position="353"/>
    </location>
</feature>
<dbReference type="AlphaFoldDB" id="A0A660L777"/>
<sequence>MALYDSIADLPLKLESYSLERLARMVSSGFERVSTVFVLEGGGETGKGEDVTYEAPAQEAQLAAGPVLELAGEWTFDAFSEHLGTLDTFPGYTPEQPVYRSYRRWGLESAALDLALRQAGTSLHEVLGRDVQPVTFVVSSRMGTPPTLDPVTRRLARYPDIRFKLDGTPDWTDELIDGLVQTGAVDSIDFKGTYKGTVVDAETDPAFYRKIAETFPDAWLEDPDLEDEDAFKALAPFQDRITWDAPIHSVQDILARKVIPRTVNLKPSRFGSVKALFEAYEFCEQRGMGAYGGGQYELGVGRGQVQLLAAIFHPNAPNDIAPGGYDDLDPEPGLPESPLDVDPAPVGFRRNVD</sequence>
<comment type="caution">
    <text evidence="2">The sequence shown here is derived from an EMBL/GenBank/DDBJ whole genome shotgun (WGS) entry which is preliminary data.</text>
</comment>
<dbReference type="Gene3D" id="3.20.20.120">
    <property type="entry name" value="Enolase-like C-terminal domain"/>
    <property type="match status" value="1"/>
</dbReference>
<keyword evidence="3" id="KW-1185">Reference proteome</keyword>
<dbReference type="SUPFAM" id="SSF51604">
    <property type="entry name" value="Enolase C-terminal domain-like"/>
    <property type="match status" value="1"/>
</dbReference>
<name>A0A660L777_9ACTN</name>
<dbReference type="Gene3D" id="3.30.390.10">
    <property type="entry name" value="Enolase-like, N-terminal domain"/>
    <property type="match status" value="1"/>
</dbReference>
<organism evidence="2 3">
    <name type="scientific">Solirubrobacter pauli</name>
    <dbReference type="NCBI Taxonomy" id="166793"/>
    <lineage>
        <taxon>Bacteria</taxon>
        <taxon>Bacillati</taxon>
        <taxon>Actinomycetota</taxon>
        <taxon>Thermoleophilia</taxon>
        <taxon>Solirubrobacterales</taxon>
        <taxon>Solirubrobacteraceae</taxon>
        <taxon>Solirubrobacter</taxon>
    </lineage>
</organism>
<protein>
    <submittedName>
        <fullName evidence="2">L-alanine-DL-glutamate epimerase-like enolase superfamily enzyme</fullName>
    </submittedName>
</protein>
<dbReference type="InterPro" id="IPR029017">
    <property type="entry name" value="Enolase-like_N"/>
</dbReference>
<evidence type="ECO:0000256" key="1">
    <source>
        <dbReference type="SAM" id="MobiDB-lite"/>
    </source>
</evidence>